<name>A0ABR2WHI5_9FUNG</name>
<dbReference type="Gene3D" id="1.10.510.10">
    <property type="entry name" value="Transferase(Phosphotransferase) domain 1"/>
    <property type="match status" value="1"/>
</dbReference>
<keyword evidence="4" id="KW-1185">Reference proteome</keyword>
<evidence type="ECO:0000259" key="2">
    <source>
        <dbReference type="PROSITE" id="PS50011"/>
    </source>
</evidence>
<gene>
    <name evidence="3" type="ORF">K7432_014468</name>
</gene>
<dbReference type="InterPro" id="IPR000719">
    <property type="entry name" value="Prot_kinase_dom"/>
</dbReference>
<dbReference type="EMBL" id="JASJQH010001652">
    <property type="protein sequence ID" value="KAK9760987.1"/>
    <property type="molecule type" value="Genomic_DNA"/>
</dbReference>
<dbReference type="SMART" id="SM00220">
    <property type="entry name" value="S_TKc"/>
    <property type="match status" value="1"/>
</dbReference>
<sequence>MNTEALIALFSQELRDVSDQLKESNDAENRKSLNERVKILYDKLENLANKKEEEETKRKIEEEETKREEMRRKEETKRKIEEEKTKRIIEAERTARAKIQSTSWSKSDSASTAAAMLAINQMMDRFEKIIPQESGDTRTLPRPSTSLPSKLKKKFMKVPKTKSKKTLQNYACKAFASFKDSRILNECVDTHDKHFLIDESTKRELLAFDMLMARMPGYRRGSSARAPDFKIAEKKVPYQIGLVGFMELKATMSPKAKDTDQAMDYCRILLGLQPFRTCAFCVLTDLRTVKILEVTRSQAFIHSGMFIKQGLEFLWYLMTTPNAKIFNDLPPITFPNTTYKYMKALGEGATSTVYKVELTDPSLGPVEKSGVIKAYFDDYSYLMEDEKQKLLDLADYGAGIPKFIAQGNPPSILMTPYCQPIRKITSKDCEEIVKILKHAHSKNIIHRDLRQANILIAKTSVVINDWGFAVKNGVSAVYQGTIKTASDRILTLLSNGDYVFPCLPEDDLCSFVKLFILSRGVGIPLSQNPQECLTAWKQYWAYCTSPALHGALEAAKDCEYDEVAAYLSQCLLDVDFHTCFTPYV</sequence>
<comment type="caution">
    <text evidence="3">The sequence shown here is derived from an EMBL/GenBank/DDBJ whole genome shotgun (WGS) entry which is preliminary data.</text>
</comment>
<reference evidence="3 4" key="1">
    <citation type="submission" date="2023-04" db="EMBL/GenBank/DDBJ databases">
        <title>Genome of Basidiobolus ranarum AG-B5.</title>
        <authorList>
            <person name="Stajich J.E."/>
            <person name="Carter-House D."/>
            <person name="Gryganskyi A."/>
        </authorList>
    </citation>
    <scope>NUCLEOTIDE SEQUENCE [LARGE SCALE GENOMIC DNA]</scope>
    <source>
        <strain evidence="3 4">AG-B5</strain>
    </source>
</reference>
<evidence type="ECO:0000313" key="4">
    <source>
        <dbReference type="Proteomes" id="UP001479436"/>
    </source>
</evidence>
<dbReference type="SUPFAM" id="SSF56112">
    <property type="entry name" value="Protein kinase-like (PK-like)"/>
    <property type="match status" value="1"/>
</dbReference>
<dbReference type="InterPro" id="IPR008266">
    <property type="entry name" value="Tyr_kinase_AS"/>
</dbReference>
<evidence type="ECO:0000256" key="1">
    <source>
        <dbReference type="SAM" id="MobiDB-lite"/>
    </source>
</evidence>
<dbReference type="PROSITE" id="PS00109">
    <property type="entry name" value="PROTEIN_KINASE_TYR"/>
    <property type="match status" value="1"/>
</dbReference>
<proteinExistence type="predicted"/>
<dbReference type="InterPro" id="IPR011009">
    <property type="entry name" value="Kinase-like_dom_sf"/>
</dbReference>
<accession>A0ABR2WHI5</accession>
<dbReference type="Pfam" id="PF00069">
    <property type="entry name" value="Pkinase"/>
    <property type="match status" value="1"/>
</dbReference>
<dbReference type="Proteomes" id="UP001479436">
    <property type="component" value="Unassembled WGS sequence"/>
</dbReference>
<protein>
    <recommendedName>
        <fullName evidence="2">Protein kinase domain-containing protein</fullName>
    </recommendedName>
</protein>
<feature type="region of interest" description="Disordered" evidence="1">
    <location>
        <begin position="48"/>
        <end position="74"/>
    </location>
</feature>
<organism evidence="3 4">
    <name type="scientific">Basidiobolus ranarum</name>
    <dbReference type="NCBI Taxonomy" id="34480"/>
    <lineage>
        <taxon>Eukaryota</taxon>
        <taxon>Fungi</taxon>
        <taxon>Fungi incertae sedis</taxon>
        <taxon>Zoopagomycota</taxon>
        <taxon>Entomophthoromycotina</taxon>
        <taxon>Basidiobolomycetes</taxon>
        <taxon>Basidiobolales</taxon>
        <taxon>Basidiobolaceae</taxon>
        <taxon>Basidiobolus</taxon>
    </lineage>
</organism>
<feature type="domain" description="Protein kinase" evidence="2">
    <location>
        <begin position="339"/>
        <end position="584"/>
    </location>
</feature>
<dbReference type="PROSITE" id="PS50011">
    <property type="entry name" value="PROTEIN_KINASE_DOM"/>
    <property type="match status" value="1"/>
</dbReference>
<evidence type="ECO:0000313" key="3">
    <source>
        <dbReference type="EMBL" id="KAK9760987.1"/>
    </source>
</evidence>